<evidence type="ECO:0000313" key="7">
    <source>
        <dbReference type="Proteomes" id="UP001150942"/>
    </source>
</evidence>
<dbReference type="PANTHER" id="PTHR46972">
    <property type="entry name" value="MONOOXYGENASE ASQM-RELATED"/>
    <property type="match status" value="1"/>
</dbReference>
<dbReference type="AlphaFoldDB" id="A0A9W9MGU6"/>
<keyword evidence="3" id="KW-0560">Oxidoreductase</keyword>
<dbReference type="InterPro" id="IPR036188">
    <property type="entry name" value="FAD/NAD-bd_sf"/>
</dbReference>
<dbReference type="EMBL" id="JAPQKQ010000004">
    <property type="protein sequence ID" value="KAJ5201037.1"/>
    <property type="molecule type" value="Genomic_DNA"/>
</dbReference>
<dbReference type="InterPro" id="IPR002938">
    <property type="entry name" value="FAD-bd"/>
</dbReference>
<dbReference type="Gene3D" id="3.50.50.60">
    <property type="entry name" value="FAD/NAD(P)-binding domain"/>
    <property type="match status" value="1"/>
</dbReference>
<dbReference type="OrthoDB" id="655030at2759"/>
<evidence type="ECO:0000259" key="5">
    <source>
        <dbReference type="Pfam" id="PF01494"/>
    </source>
</evidence>
<keyword evidence="1" id="KW-0285">Flavoprotein</keyword>
<keyword evidence="4" id="KW-0503">Monooxygenase</keyword>
<evidence type="ECO:0000256" key="1">
    <source>
        <dbReference type="ARBA" id="ARBA00022630"/>
    </source>
</evidence>
<gene>
    <name evidence="6" type="ORF">N7449_005840</name>
</gene>
<reference evidence="6" key="2">
    <citation type="journal article" date="2023" name="IMA Fungus">
        <title>Comparative genomic study of the Penicillium genus elucidates a diverse pangenome and 15 lateral gene transfer events.</title>
        <authorList>
            <person name="Petersen C."/>
            <person name="Sorensen T."/>
            <person name="Nielsen M.R."/>
            <person name="Sondergaard T.E."/>
            <person name="Sorensen J.L."/>
            <person name="Fitzpatrick D.A."/>
            <person name="Frisvad J.C."/>
            <person name="Nielsen K.L."/>
        </authorList>
    </citation>
    <scope>NUCLEOTIDE SEQUENCE</scope>
    <source>
        <strain evidence="6">IBT 20477</strain>
    </source>
</reference>
<evidence type="ECO:0000256" key="4">
    <source>
        <dbReference type="ARBA" id="ARBA00023033"/>
    </source>
</evidence>
<reference evidence="6" key="1">
    <citation type="submission" date="2022-11" db="EMBL/GenBank/DDBJ databases">
        <authorList>
            <person name="Petersen C."/>
        </authorList>
    </citation>
    <scope>NUCLEOTIDE SEQUENCE</scope>
    <source>
        <strain evidence="6">IBT 20477</strain>
    </source>
</reference>
<dbReference type="Pfam" id="PF01494">
    <property type="entry name" value="FAD_binding_3"/>
    <property type="match status" value="2"/>
</dbReference>
<sequence>MAPEIAIVGGGPSGLALAGILEQYNIDYILYERSREDVSPRGGCLDIHRSSGQVVLKEAGCFEEFKKYARGGYATIHWLWDYKGNKLFPFGEGRDSPEIDRAQLQRALLTSVPKHKIRWSAGIESSTRNANGEIHLAFNDGTTSSGFKLVVGADGMRSKIRHLVTPAEPQYSGTLFLTMFVRPASSYHAELEQLAGQGPMIVSGDHKLLWIQRQGDSHYRVEFGWLGPEDFPVNGELDLSDEKGVKEYLLRDEHFGMHMPMVLELINASEGPFRTWPLYYFPTDHLNWAPTPGVTLIGDAAHVTTPFVGDGVNFAMRDSLTLAQKIKQFGISSQAVAEYEKEMFPYAIDVITRSLTSQELFFADDTPKGFMEMMGSDKPLVHFELDY</sequence>
<dbReference type="SUPFAM" id="SSF51905">
    <property type="entry name" value="FAD/NAD(P)-binding domain"/>
    <property type="match status" value="1"/>
</dbReference>
<dbReference type="Proteomes" id="UP001150942">
    <property type="component" value="Unassembled WGS sequence"/>
</dbReference>
<evidence type="ECO:0000256" key="2">
    <source>
        <dbReference type="ARBA" id="ARBA00022827"/>
    </source>
</evidence>
<keyword evidence="7" id="KW-1185">Reference proteome</keyword>
<proteinExistence type="predicted"/>
<feature type="domain" description="FAD-binding" evidence="5">
    <location>
        <begin position="294"/>
        <end position="350"/>
    </location>
</feature>
<feature type="domain" description="FAD-binding" evidence="5">
    <location>
        <begin position="5"/>
        <end position="165"/>
    </location>
</feature>
<dbReference type="GO" id="GO:0004497">
    <property type="term" value="F:monooxygenase activity"/>
    <property type="evidence" value="ECO:0007669"/>
    <property type="project" value="UniProtKB-KW"/>
</dbReference>
<protein>
    <recommendedName>
        <fullName evidence="5">FAD-binding domain-containing protein</fullName>
    </recommendedName>
</protein>
<dbReference type="PANTHER" id="PTHR46972:SF1">
    <property type="entry name" value="FAD DEPENDENT OXIDOREDUCTASE DOMAIN-CONTAINING PROTEIN"/>
    <property type="match status" value="1"/>
</dbReference>
<accession>A0A9W9MGU6</accession>
<evidence type="ECO:0000313" key="6">
    <source>
        <dbReference type="EMBL" id="KAJ5201037.1"/>
    </source>
</evidence>
<evidence type="ECO:0000256" key="3">
    <source>
        <dbReference type="ARBA" id="ARBA00023002"/>
    </source>
</evidence>
<dbReference type="PRINTS" id="PR00420">
    <property type="entry name" value="RNGMNOXGNASE"/>
</dbReference>
<dbReference type="GO" id="GO:0071949">
    <property type="term" value="F:FAD binding"/>
    <property type="evidence" value="ECO:0007669"/>
    <property type="project" value="InterPro"/>
</dbReference>
<comment type="caution">
    <text evidence="6">The sequence shown here is derived from an EMBL/GenBank/DDBJ whole genome shotgun (WGS) entry which is preliminary data.</text>
</comment>
<name>A0A9W9MGU6_9EURO</name>
<keyword evidence="2" id="KW-0274">FAD</keyword>
<organism evidence="6 7">
    <name type="scientific">Penicillium cf. viridicatum</name>
    <dbReference type="NCBI Taxonomy" id="2972119"/>
    <lineage>
        <taxon>Eukaryota</taxon>
        <taxon>Fungi</taxon>
        <taxon>Dikarya</taxon>
        <taxon>Ascomycota</taxon>
        <taxon>Pezizomycotina</taxon>
        <taxon>Eurotiomycetes</taxon>
        <taxon>Eurotiomycetidae</taxon>
        <taxon>Eurotiales</taxon>
        <taxon>Aspergillaceae</taxon>
        <taxon>Penicillium</taxon>
    </lineage>
</organism>